<sequence length="234" mass="25819">MVTLNVILRRLPLILHQLLCQKTSSEPLLQECVALVFLVSENASTGSGVSQRFAAKFGRLVREAPVEFWLAGNCRVILAGAMSYLLAVLGGDIVMKSADSNWLELWLSPARLATYLELASGSENLALELYELNSKLSQALMHDIAHVEVALRNRYDEVISSNFDGSEHWLFDSASPVNQSSHHEVLIGERNLRQTKAAHAGVMTLAEMLLPELADHLARTSKVAIMLERTGRSL</sequence>
<protein>
    <submittedName>
        <fullName evidence="1">Uncharacterized protein</fullName>
    </submittedName>
</protein>
<organism evidence="1 2">
    <name type="scientific">Arcanobacterium canis</name>
    <dbReference type="NCBI Taxonomy" id="999183"/>
    <lineage>
        <taxon>Bacteria</taxon>
        <taxon>Bacillati</taxon>
        <taxon>Actinomycetota</taxon>
        <taxon>Actinomycetes</taxon>
        <taxon>Actinomycetales</taxon>
        <taxon>Actinomycetaceae</taxon>
        <taxon>Arcanobacterium</taxon>
    </lineage>
</organism>
<keyword evidence="2" id="KW-1185">Reference proteome</keyword>
<dbReference type="Proteomes" id="UP001215216">
    <property type="component" value="Chromosome"/>
</dbReference>
<gene>
    <name evidence="1" type="ORF">P7079_07205</name>
</gene>
<dbReference type="RefSeq" id="WP_278013637.1">
    <property type="nucleotide sequence ID" value="NZ_CP121208.1"/>
</dbReference>
<proteinExistence type="predicted"/>
<evidence type="ECO:0000313" key="1">
    <source>
        <dbReference type="EMBL" id="WFM84242.1"/>
    </source>
</evidence>
<dbReference type="EMBL" id="CP121208">
    <property type="protein sequence ID" value="WFM84242.1"/>
    <property type="molecule type" value="Genomic_DNA"/>
</dbReference>
<evidence type="ECO:0000313" key="2">
    <source>
        <dbReference type="Proteomes" id="UP001215216"/>
    </source>
</evidence>
<reference evidence="1 2" key="1">
    <citation type="submission" date="2023-03" db="EMBL/GenBank/DDBJ databases">
        <title>Complete genome of Arcanobacterium canis strain DSM 25104 isolated in 2010 from a canine otitis externa in Germany.</title>
        <authorList>
            <person name="Borowiak M."/>
            <person name="Kreitlow A."/>
            <person name="Malorny B."/>
            <person name="Laemmler C."/>
            <person name="Prenger-Berninghoff E."/>
            <person name="Ploetz M."/>
            <person name="Abdulmawjood A."/>
        </authorList>
    </citation>
    <scope>NUCLEOTIDE SEQUENCE [LARGE SCALE GENOMIC DNA]</scope>
    <source>
        <strain evidence="1 2">DSM 25104</strain>
    </source>
</reference>
<accession>A0ABY8G107</accession>
<name>A0ABY8G107_9ACTO</name>